<feature type="chain" id="PRO_5011121426" evidence="2">
    <location>
        <begin position="26"/>
        <end position="297"/>
    </location>
</feature>
<feature type="region of interest" description="Disordered" evidence="1">
    <location>
        <begin position="226"/>
        <end position="263"/>
    </location>
</feature>
<protein>
    <submittedName>
        <fullName evidence="3">Uncharacterized protein</fullName>
    </submittedName>
</protein>
<gene>
    <name evidence="3" type="ORF">NIES2135_39960</name>
</gene>
<dbReference type="AlphaFoldDB" id="A0A1Z4JK57"/>
<feature type="compositionally biased region" description="Low complexity" evidence="1">
    <location>
        <begin position="226"/>
        <end position="260"/>
    </location>
</feature>
<organism evidence="3 4">
    <name type="scientific">Leptolyngbya boryana NIES-2135</name>
    <dbReference type="NCBI Taxonomy" id="1973484"/>
    <lineage>
        <taxon>Bacteria</taxon>
        <taxon>Bacillati</taxon>
        <taxon>Cyanobacteriota</taxon>
        <taxon>Cyanophyceae</taxon>
        <taxon>Leptolyngbyales</taxon>
        <taxon>Leptolyngbyaceae</taxon>
        <taxon>Leptolyngbya group</taxon>
        <taxon>Leptolyngbya</taxon>
    </lineage>
</organism>
<keyword evidence="4" id="KW-1185">Reference proteome</keyword>
<keyword evidence="2" id="KW-0732">Signal</keyword>
<dbReference type="PROSITE" id="PS51257">
    <property type="entry name" value="PROKAR_LIPOPROTEIN"/>
    <property type="match status" value="1"/>
</dbReference>
<name>A0A1Z4JK57_LEPBY</name>
<evidence type="ECO:0000313" key="3">
    <source>
        <dbReference type="EMBL" id="BAY57132.1"/>
    </source>
</evidence>
<reference evidence="3 4" key="1">
    <citation type="submission" date="2017-06" db="EMBL/GenBank/DDBJ databases">
        <title>Genome sequencing of cyanobaciteial culture collection at National Institute for Environmental Studies (NIES).</title>
        <authorList>
            <person name="Hirose Y."/>
            <person name="Shimura Y."/>
            <person name="Fujisawa T."/>
            <person name="Nakamura Y."/>
            <person name="Kawachi M."/>
        </authorList>
    </citation>
    <scope>NUCLEOTIDE SEQUENCE [LARGE SCALE GENOMIC DNA]</scope>
    <source>
        <strain evidence="3 4">NIES-2135</strain>
    </source>
</reference>
<evidence type="ECO:0000256" key="2">
    <source>
        <dbReference type="SAM" id="SignalP"/>
    </source>
</evidence>
<dbReference type="EMBL" id="AP018203">
    <property type="protein sequence ID" value="BAY57132.1"/>
    <property type="molecule type" value="Genomic_DNA"/>
</dbReference>
<evidence type="ECO:0000256" key="1">
    <source>
        <dbReference type="SAM" id="MobiDB-lite"/>
    </source>
</evidence>
<dbReference type="Proteomes" id="UP000217895">
    <property type="component" value="Chromosome"/>
</dbReference>
<evidence type="ECO:0000313" key="4">
    <source>
        <dbReference type="Proteomes" id="UP000217895"/>
    </source>
</evidence>
<accession>A0A1Z4JK57</accession>
<feature type="signal peptide" evidence="2">
    <location>
        <begin position="1"/>
        <end position="25"/>
    </location>
</feature>
<proteinExistence type="predicted"/>
<sequence length="297" mass="32048">MLSKFWVTFSLAIAALSCHSTIASAQITIRSTGVVTGTVVPPSQNPNFNQGTTRVTTDSQGRYFRNGQLVYSAQDFDPNLVQVDSQGRYFVDFRGIPIVSTDGTLTSPVLSNGQLQPIRRNHNAPTRFHGTIQDELVVRGRYEGIATDPNTGLQYQGVFDITGQGPRYSDRNGGTSPTVFDFRSHYNFSANPQIPPRPTVSSFQITAMPVQLRVIIPAGLAPLSTTPTPITNPTSNPISNPTSNPISTPSASSTIDSAPSFGGMLSNNPLQDVSRVILEGSKNSDVQIGPRSRILLR</sequence>